<dbReference type="InterPro" id="IPR029058">
    <property type="entry name" value="AB_hydrolase_fold"/>
</dbReference>
<dbReference type="GO" id="GO:0016787">
    <property type="term" value="F:hydrolase activity"/>
    <property type="evidence" value="ECO:0007669"/>
    <property type="project" value="InterPro"/>
</dbReference>
<dbReference type="Gene3D" id="3.40.50.1820">
    <property type="entry name" value="alpha/beta hydrolase"/>
    <property type="match status" value="1"/>
</dbReference>
<dbReference type="Proteomes" id="UP001150925">
    <property type="component" value="Unassembled WGS sequence"/>
</dbReference>
<evidence type="ECO:0000313" key="2">
    <source>
        <dbReference type="EMBL" id="KAJ1967895.1"/>
    </source>
</evidence>
<accession>A0A9W8E8E4</accession>
<dbReference type="InterPro" id="IPR000383">
    <property type="entry name" value="Xaa-Pro-like_dom"/>
</dbReference>
<dbReference type="PANTHER" id="PTHR42103:SF2">
    <property type="entry name" value="AB HYDROLASE-1 DOMAIN-CONTAINING PROTEIN"/>
    <property type="match status" value="1"/>
</dbReference>
<sequence length="276" mass="30905">MSSRPRIQYIQSEYDGTRLELRVTVPTHLTECVVILVHPYPTLGGNFDNNVIMALEHHFQQQWQAVTVALNLRGAGNSQGHTSWTARPEVSDVTSVVKWLQAMKSGESNEQHVSCDPQGTQWSKLTRLILCGYSYGALVSALVPPGSATSFQDVHYILVSYPFGVAWALTLGRQRTCYRALETLLQAITKGQTKVRGLLSVAGNHDQFTSYSTYQGHHANLQAQVANGSPDTLPGYTFRILDNVDHFWFGQESFLCKEIDHWRTLTFARSMSNQTN</sequence>
<protein>
    <recommendedName>
        <fullName evidence="1">Xaa-Pro dipeptidyl-peptidase-like domain-containing protein</fullName>
    </recommendedName>
</protein>
<dbReference type="SUPFAM" id="SSF53474">
    <property type="entry name" value="alpha/beta-Hydrolases"/>
    <property type="match status" value="1"/>
</dbReference>
<reference evidence="2" key="1">
    <citation type="submission" date="2022-07" db="EMBL/GenBank/DDBJ databases">
        <title>Phylogenomic reconstructions and comparative analyses of Kickxellomycotina fungi.</title>
        <authorList>
            <person name="Reynolds N.K."/>
            <person name="Stajich J.E."/>
            <person name="Barry K."/>
            <person name="Grigoriev I.V."/>
            <person name="Crous P."/>
            <person name="Smith M.E."/>
        </authorList>
    </citation>
    <scope>NUCLEOTIDE SEQUENCE</scope>
    <source>
        <strain evidence="2">RSA 1196</strain>
    </source>
</reference>
<dbReference type="Pfam" id="PF02129">
    <property type="entry name" value="Peptidase_S15"/>
    <property type="match status" value="1"/>
</dbReference>
<name>A0A9W8E8E4_9FUNG</name>
<dbReference type="AlphaFoldDB" id="A0A9W8E8E4"/>
<keyword evidence="3" id="KW-1185">Reference proteome</keyword>
<dbReference type="OrthoDB" id="10260961at2759"/>
<gene>
    <name evidence="2" type="ORF">IWQ62_001568</name>
</gene>
<feature type="domain" description="Xaa-Pro dipeptidyl-peptidase-like" evidence="1">
    <location>
        <begin position="15"/>
        <end position="143"/>
    </location>
</feature>
<dbReference type="EMBL" id="JANBPY010000264">
    <property type="protein sequence ID" value="KAJ1967895.1"/>
    <property type="molecule type" value="Genomic_DNA"/>
</dbReference>
<evidence type="ECO:0000259" key="1">
    <source>
        <dbReference type="Pfam" id="PF02129"/>
    </source>
</evidence>
<evidence type="ECO:0000313" key="3">
    <source>
        <dbReference type="Proteomes" id="UP001150925"/>
    </source>
</evidence>
<organism evidence="2 3">
    <name type="scientific">Dispira parvispora</name>
    <dbReference type="NCBI Taxonomy" id="1520584"/>
    <lineage>
        <taxon>Eukaryota</taxon>
        <taxon>Fungi</taxon>
        <taxon>Fungi incertae sedis</taxon>
        <taxon>Zoopagomycota</taxon>
        <taxon>Kickxellomycotina</taxon>
        <taxon>Dimargaritomycetes</taxon>
        <taxon>Dimargaritales</taxon>
        <taxon>Dimargaritaceae</taxon>
        <taxon>Dispira</taxon>
    </lineage>
</organism>
<dbReference type="PANTHER" id="PTHR42103">
    <property type="entry name" value="ALPHA/BETA-HYDROLASES SUPERFAMILY PROTEIN"/>
    <property type="match status" value="1"/>
</dbReference>
<comment type="caution">
    <text evidence="2">The sequence shown here is derived from an EMBL/GenBank/DDBJ whole genome shotgun (WGS) entry which is preliminary data.</text>
</comment>
<proteinExistence type="predicted"/>